<reference evidence="3 4" key="1">
    <citation type="submission" date="2022-06" db="EMBL/GenBank/DDBJ databases">
        <title>Endosaccharibacter gen. nov., sp. nov., endophytic bacteria isolated from sugarcane.</title>
        <authorList>
            <person name="Pitiwittayakul N."/>
            <person name="Yukphan P."/>
            <person name="Charoenyingcharoen P."/>
            <person name="Tanasupawat S."/>
        </authorList>
    </citation>
    <scope>NUCLEOTIDE SEQUENCE [LARGE SCALE GENOMIC DNA]</scope>
    <source>
        <strain evidence="3 4">KSS8</strain>
    </source>
</reference>
<dbReference type="PANTHER" id="PTHR35560:SF3">
    <property type="entry name" value="PEPTIDASE S9 PROLYL OLIGOPEPTIDASE CATALYTIC DOMAIN-CONTAINING PROTEIN"/>
    <property type="match status" value="1"/>
</dbReference>
<dbReference type="Proteomes" id="UP001524587">
    <property type="component" value="Unassembled WGS sequence"/>
</dbReference>
<dbReference type="InterPro" id="IPR029058">
    <property type="entry name" value="AB_hydrolase_fold"/>
</dbReference>
<dbReference type="Gene3D" id="3.40.50.1820">
    <property type="entry name" value="alpha/beta hydrolase"/>
    <property type="match status" value="1"/>
</dbReference>
<sequence>MRFPIPFDAPRFARLVLPALLIGAVGMPARAQTADAPSTQQSLPIHDNLGTATLALLGSRDLSQPQPDVTRAVIVIHGRDRDAGTYDAIAHEALRRAGAAGAGTLLLTPRFADEGDPDLPVDALRWHRNDWMAGGAAEKPVGITAFEALDALVSLLSDRTMFPNLRTIVIAGHSGGGQLVQRYAVLGHEPPAATAHGIQVRFLVANPSSYSYFTDDRPAAGGGFAPFPAEQCPRFDDWKYGMRDLPPYAGDATASALERDYVQQDVTYLLGESDTNPDLPALDKSCAAEAQGPNHLERGLAFFRYLRMRHPIGLNQYEYEIPGVGHDARGMLLSDCALATMFDAPLCSAEPKPAVPPAPPPAVRAPLPPPPPPALPPLRHAPRHAPPPIPRHRPVEHRAAPRAGWIWQPGSWSWNGETYVWVPGHPVRPVAPVARFVPPSWQFDGVGWVWVPAHWRVIR</sequence>
<dbReference type="PANTHER" id="PTHR35560">
    <property type="entry name" value="BLL0132 PROTEIN"/>
    <property type="match status" value="1"/>
</dbReference>
<protein>
    <submittedName>
        <fullName evidence="3">YXWGXW repeat-containing protein</fullName>
    </submittedName>
</protein>
<evidence type="ECO:0000256" key="1">
    <source>
        <dbReference type="SAM" id="MobiDB-lite"/>
    </source>
</evidence>
<feature type="region of interest" description="Disordered" evidence="1">
    <location>
        <begin position="351"/>
        <end position="394"/>
    </location>
</feature>
<keyword evidence="2" id="KW-0732">Signal</keyword>
<proteinExistence type="predicted"/>
<organism evidence="3 4">
    <name type="scientific">Endosaccharibacter trunci</name>
    <dbReference type="NCBI Taxonomy" id="2812733"/>
    <lineage>
        <taxon>Bacteria</taxon>
        <taxon>Pseudomonadati</taxon>
        <taxon>Pseudomonadota</taxon>
        <taxon>Alphaproteobacteria</taxon>
        <taxon>Acetobacterales</taxon>
        <taxon>Acetobacteraceae</taxon>
        <taxon>Endosaccharibacter</taxon>
    </lineage>
</organism>
<dbReference type="Pfam" id="PF12779">
    <property type="entry name" value="WXXGXW"/>
    <property type="match status" value="1"/>
</dbReference>
<evidence type="ECO:0000256" key="2">
    <source>
        <dbReference type="SAM" id="SignalP"/>
    </source>
</evidence>
<evidence type="ECO:0000313" key="3">
    <source>
        <dbReference type="EMBL" id="MCQ8276943.1"/>
    </source>
</evidence>
<gene>
    <name evidence="3" type="ORF">NFI95_00570</name>
</gene>
<feature type="chain" id="PRO_5047450745" evidence="2">
    <location>
        <begin position="32"/>
        <end position="459"/>
    </location>
</feature>
<keyword evidence="4" id="KW-1185">Reference proteome</keyword>
<accession>A0ABT1W251</accession>
<feature type="compositionally biased region" description="Pro residues" evidence="1">
    <location>
        <begin position="353"/>
        <end position="376"/>
    </location>
</feature>
<comment type="caution">
    <text evidence="3">The sequence shown here is derived from an EMBL/GenBank/DDBJ whole genome shotgun (WGS) entry which is preliminary data.</text>
</comment>
<feature type="signal peptide" evidence="2">
    <location>
        <begin position="1"/>
        <end position="31"/>
    </location>
</feature>
<dbReference type="EMBL" id="JAMSKV010000001">
    <property type="protein sequence ID" value="MCQ8276943.1"/>
    <property type="molecule type" value="Genomic_DNA"/>
</dbReference>
<dbReference type="InterPro" id="IPR024447">
    <property type="entry name" value="YXWGXW_rpt"/>
</dbReference>
<name>A0ABT1W251_9PROT</name>
<dbReference type="RefSeq" id="WP_422862388.1">
    <property type="nucleotide sequence ID" value="NZ_JAMSKV010000001.1"/>
</dbReference>
<dbReference type="SUPFAM" id="SSF53474">
    <property type="entry name" value="alpha/beta-Hydrolases"/>
    <property type="match status" value="1"/>
</dbReference>
<evidence type="ECO:0000313" key="4">
    <source>
        <dbReference type="Proteomes" id="UP001524587"/>
    </source>
</evidence>